<dbReference type="PANTHER" id="PTHR37832">
    <property type="entry name" value="BLL2683 PROTEIN"/>
    <property type="match status" value="1"/>
</dbReference>
<dbReference type="PATRIC" id="fig|908627.4.peg.3550"/>
<dbReference type="SUPFAM" id="SSF54909">
    <property type="entry name" value="Dimeric alpha+beta barrel"/>
    <property type="match status" value="1"/>
</dbReference>
<keyword evidence="3" id="KW-1185">Reference proteome</keyword>
<dbReference type="SMART" id="SM00886">
    <property type="entry name" value="Dabb"/>
    <property type="match status" value="1"/>
</dbReference>
<dbReference type="InterPro" id="IPR013097">
    <property type="entry name" value="Dabb"/>
</dbReference>
<proteinExistence type="predicted"/>
<dbReference type="Gene3D" id="3.30.70.100">
    <property type="match status" value="1"/>
</dbReference>
<dbReference type="OrthoDB" id="9808130at2"/>
<dbReference type="EMBL" id="AEJF01000096">
    <property type="protein sequence ID" value="KLU25261.1"/>
    <property type="molecule type" value="Genomic_DNA"/>
</dbReference>
<evidence type="ECO:0000259" key="1">
    <source>
        <dbReference type="PROSITE" id="PS51502"/>
    </source>
</evidence>
<organism evidence="2 3">
    <name type="scientific">Caballeronia mineralivorans PML1(12)</name>
    <dbReference type="NCBI Taxonomy" id="908627"/>
    <lineage>
        <taxon>Bacteria</taxon>
        <taxon>Pseudomonadati</taxon>
        <taxon>Pseudomonadota</taxon>
        <taxon>Betaproteobacteria</taxon>
        <taxon>Burkholderiales</taxon>
        <taxon>Burkholderiaceae</taxon>
        <taxon>Caballeronia</taxon>
    </lineage>
</organism>
<gene>
    <name evidence="2" type="ORF">EOS_15910</name>
</gene>
<dbReference type="InterPro" id="IPR011008">
    <property type="entry name" value="Dimeric_a/b-barrel"/>
</dbReference>
<reference evidence="2 3" key="1">
    <citation type="journal article" date="2015" name="Genome Announc.">
        <title>Draft Genome Sequence of Burkholderia sp. Strain PML1(12), an Ectomycorrhizosphere-Inhabiting Bacterium with Effective Mineral-Weathering Ability.</title>
        <authorList>
            <person name="Uroz S."/>
            <person name="Oger P."/>
        </authorList>
    </citation>
    <scope>NUCLEOTIDE SEQUENCE [LARGE SCALE GENOMIC DNA]</scope>
    <source>
        <strain evidence="3">PML1(12)</strain>
    </source>
</reference>
<protein>
    <submittedName>
        <fullName evidence="2">Stress protein</fullName>
    </submittedName>
</protein>
<dbReference type="PROSITE" id="PS51502">
    <property type="entry name" value="S_R_A_B_BARREL"/>
    <property type="match status" value="1"/>
</dbReference>
<accession>A0A0J1CY33</accession>
<dbReference type="Pfam" id="PF07876">
    <property type="entry name" value="Dabb"/>
    <property type="match status" value="1"/>
</dbReference>
<dbReference type="PANTHER" id="PTHR37832:SF1">
    <property type="entry name" value="STRESS-RESPONSE A_B BARREL DOMAIN-CONTAINING PROTEIN"/>
    <property type="match status" value="1"/>
</dbReference>
<comment type="caution">
    <text evidence="2">The sequence shown here is derived from an EMBL/GenBank/DDBJ whole genome shotgun (WGS) entry which is preliminary data.</text>
</comment>
<feature type="domain" description="Stress-response A/B barrel" evidence="1">
    <location>
        <begin position="2"/>
        <end position="95"/>
    </location>
</feature>
<sequence length="104" mass="12167">MMKHIVMFRRRADVAGQPGLEAQLVERMRTLDREIVFVRGWKVSANELDRAICWDYLLESTFDDRQALEQYLPHPAHVALITDLKQYFDWAAVDYTDHTDSPAT</sequence>
<dbReference type="Proteomes" id="UP000035963">
    <property type="component" value="Unassembled WGS sequence"/>
</dbReference>
<evidence type="ECO:0000313" key="2">
    <source>
        <dbReference type="EMBL" id="KLU25261.1"/>
    </source>
</evidence>
<evidence type="ECO:0000313" key="3">
    <source>
        <dbReference type="Proteomes" id="UP000035963"/>
    </source>
</evidence>
<dbReference type="AlphaFoldDB" id="A0A0J1CY33"/>
<name>A0A0J1CY33_9BURK</name>